<accession>D4AL37</accession>
<dbReference type="EMBL" id="ABSU01000002">
    <property type="protein sequence ID" value="EFE36096.1"/>
    <property type="molecule type" value="Genomic_DNA"/>
</dbReference>
<name>D4AL37_ARTBC</name>
<proteinExistence type="predicted"/>
<dbReference type="HOGENOM" id="CLU_3031924_0_0_1"/>
<dbReference type="GeneID" id="9522226"/>
<dbReference type="AlphaFoldDB" id="D4AL37"/>
<dbReference type="Proteomes" id="UP000008866">
    <property type="component" value="Unassembled WGS sequence"/>
</dbReference>
<evidence type="ECO:0000313" key="1">
    <source>
        <dbReference type="EMBL" id="EFE36096.1"/>
    </source>
</evidence>
<sequence>MRLQKYQMLQQTYTRDRQEEMFDILDKLEDEFTLEEDDECLAARKELKEKRGAIP</sequence>
<gene>
    <name evidence="1" type="ORF">ARB_05033</name>
</gene>
<reference evidence="2" key="1">
    <citation type="journal article" date="2011" name="Genome Biol.">
        <title>Comparative and functional genomics provide insights into the pathogenicity of dermatophytic fungi.</title>
        <authorList>
            <person name="Burmester A."/>
            <person name="Shelest E."/>
            <person name="Gloeckner G."/>
            <person name="Heddergott C."/>
            <person name="Schindler S."/>
            <person name="Staib P."/>
            <person name="Heidel A."/>
            <person name="Felder M."/>
            <person name="Petzold A."/>
            <person name="Szafranski K."/>
            <person name="Feuermann M."/>
            <person name="Pedruzzi I."/>
            <person name="Priebe S."/>
            <person name="Groth M."/>
            <person name="Winkler R."/>
            <person name="Li W."/>
            <person name="Kniemeyer O."/>
            <person name="Schroeckh V."/>
            <person name="Hertweck C."/>
            <person name="Hube B."/>
            <person name="White T.C."/>
            <person name="Platzer M."/>
            <person name="Guthke R."/>
            <person name="Heitman J."/>
            <person name="Woestemeyer J."/>
            <person name="Zipfel P.F."/>
            <person name="Monod M."/>
            <person name="Brakhage A.A."/>
        </authorList>
    </citation>
    <scope>NUCLEOTIDE SEQUENCE [LARGE SCALE GENOMIC DNA]</scope>
    <source>
        <strain evidence="2">ATCC MYA-4681 / CBS 112371</strain>
    </source>
</reference>
<keyword evidence="2" id="KW-1185">Reference proteome</keyword>
<protein>
    <submittedName>
        <fullName evidence="1">Uncharacterized protein</fullName>
    </submittedName>
</protein>
<comment type="caution">
    <text evidence="1">The sequence shown here is derived from an EMBL/GenBank/DDBJ whole genome shotgun (WGS) entry which is preliminary data.</text>
</comment>
<evidence type="ECO:0000313" key="2">
    <source>
        <dbReference type="Proteomes" id="UP000008866"/>
    </source>
</evidence>
<dbReference type="KEGG" id="abe:ARB_05033"/>
<dbReference type="RefSeq" id="XP_003016741.1">
    <property type="nucleotide sequence ID" value="XM_003016695.1"/>
</dbReference>
<organism evidence="1 2">
    <name type="scientific">Arthroderma benhamiae (strain ATCC MYA-4681 / CBS 112371)</name>
    <name type="common">Trichophyton mentagrophytes</name>
    <dbReference type="NCBI Taxonomy" id="663331"/>
    <lineage>
        <taxon>Eukaryota</taxon>
        <taxon>Fungi</taxon>
        <taxon>Dikarya</taxon>
        <taxon>Ascomycota</taxon>
        <taxon>Pezizomycotina</taxon>
        <taxon>Eurotiomycetes</taxon>
        <taxon>Eurotiomycetidae</taxon>
        <taxon>Onygenales</taxon>
        <taxon>Arthrodermataceae</taxon>
        <taxon>Trichophyton</taxon>
    </lineage>
</organism>